<sequence>MSIRHATRSVALCSMLALASTLGCTSGAHDAPAAHAPRTAQTAHATAVAAGIAGLREPVRIVRDSVGVSHIYARNTHDLFFAQGYNAARDRLWQLDLWRRQGEGKMAEQFGPRFAAQDRAARLFLYRGDLEAEYASYHPEAKQILQAFADGINAYVREAKADPAKMPPEFRLTGAEPGEWRPESSLIRIYGITRNVTGEVALARQVAAVGLSKALSLNAFEPPVRQTAIPAGVDVGLIDKRILADYLLARNGLPFRAEDFPRSPLGAAQRDALAARLNAARLTLADDSANPLAPRYESNNWVVAGARTASGKPLLANDPHRRIGMPSLRYMVHLHAPGWNVIGAGEPALPGVSVGHNDRVAFGLTIFAFGDEEDLYVYDTRPGHPDEYRYRGRWEKMRIVEETVAVRGQANRVERLAFTRHGPVLYEDAAHRKAYALRAAYLEYPGTAAYLASLRLDQARDWPSFVAGMRRHYVPGENMVYADVDGNIGWFGGALAPIRREADWSGALPVPGDGRYEWAGLTEGEALPHVLNPAAGYIATANAYDLPDGYRYVDRSAHVWAEPFRQRRLDEVLRGASGLTVADMQRLQYDDRSLPAQAMLGFASQLKADEPGTRDALARLARWSGDMAIDSVPATIYEFWMREVMRRVRDVEVPAAARDAFPKLEVRQVLRYLQQPDGAFGADPVAGRDALLLAALRDGLANARAKLGENVDAWRWGRLHHAQFDHQLAGVLPAFGAFGTERYAVGGNDDTVHRGTYRPSDFRQTSGASYRQVIDVADWDRSMIQNTPGQSGDPRSPFHANLLKGWASGEYWPMAFSDRAVDALAHDTLILEPAPAR</sequence>
<evidence type="ECO:0000313" key="6">
    <source>
        <dbReference type="EMBL" id="KGX10930.1"/>
    </source>
</evidence>
<keyword evidence="2" id="KW-0378">Hydrolase</keyword>
<dbReference type="Gene3D" id="2.30.120.10">
    <property type="match status" value="1"/>
</dbReference>
<evidence type="ECO:0000256" key="3">
    <source>
        <dbReference type="ARBA" id="ARBA00023145"/>
    </source>
</evidence>
<feature type="binding site" evidence="5">
    <location>
        <position position="371"/>
    </location>
    <ligand>
        <name>Ca(2+)</name>
        <dbReference type="ChEBI" id="CHEBI:29108"/>
    </ligand>
</feature>
<dbReference type="EMBL" id="JQIM01000009">
    <property type="protein sequence ID" value="KGX10930.1"/>
    <property type="molecule type" value="Genomic_DNA"/>
</dbReference>
<dbReference type="Gene3D" id="1.10.1400.10">
    <property type="match status" value="1"/>
</dbReference>
<keyword evidence="5" id="KW-0479">Metal-binding</keyword>
<dbReference type="InterPro" id="IPR014395">
    <property type="entry name" value="Pen/GL7ACA/AHL_acylase"/>
</dbReference>
<dbReference type="RefSeq" id="WP_004546516.1">
    <property type="nucleotide sequence ID" value="NZ_AP028082.1"/>
</dbReference>
<protein>
    <submittedName>
        <fullName evidence="6">Penicillin amidase family protein</fullName>
    </submittedName>
</protein>
<accession>A0A069BD36</accession>
<comment type="caution">
    <text evidence="6">The sequence shown here is derived from an EMBL/GenBank/DDBJ whole genome shotgun (WGS) entry which is preliminary data.</text>
</comment>
<dbReference type="Proteomes" id="UP000030475">
    <property type="component" value="Unassembled WGS sequence"/>
</dbReference>
<comment type="cofactor">
    <cofactor evidence="5">
        <name>Ca(2+)</name>
        <dbReference type="ChEBI" id="CHEBI:29108"/>
    </cofactor>
    <text evidence="5">Binds 1 Ca(2+) ion per dimer.</text>
</comment>
<proteinExistence type="inferred from homology"/>
<dbReference type="CDD" id="cd03747">
    <property type="entry name" value="Ntn_PGA_like"/>
    <property type="match status" value="1"/>
</dbReference>
<feature type="active site" description="Nucleophile" evidence="4">
    <location>
        <position position="298"/>
    </location>
</feature>
<dbReference type="Gene3D" id="3.60.20.10">
    <property type="entry name" value="Glutamine Phosphoribosylpyrophosphate, subunit 1, domain 1"/>
    <property type="match status" value="1"/>
</dbReference>
<dbReference type="SUPFAM" id="SSF56235">
    <property type="entry name" value="N-terminal nucleophile aminohydrolases (Ntn hydrolases)"/>
    <property type="match status" value="1"/>
</dbReference>
<evidence type="ECO:0000256" key="2">
    <source>
        <dbReference type="ARBA" id="ARBA00022801"/>
    </source>
</evidence>
<dbReference type="AlphaFoldDB" id="A0A069BD36"/>
<dbReference type="GO" id="GO:0017000">
    <property type="term" value="P:antibiotic biosynthetic process"/>
    <property type="evidence" value="ECO:0007669"/>
    <property type="project" value="InterPro"/>
</dbReference>
<dbReference type="PROSITE" id="PS51257">
    <property type="entry name" value="PROKAR_LIPOPROTEIN"/>
    <property type="match status" value="1"/>
</dbReference>
<dbReference type="PIRSF" id="PIRSF001227">
    <property type="entry name" value="Pen_acylase"/>
    <property type="match status" value="1"/>
</dbReference>
<dbReference type="InterPro" id="IPR029055">
    <property type="entry name" value="Ntn_hydrolases_N"/>
</dbReference>
<evidence type="ECO:0000256" key="1">
    <source>
        <dbReference type="ARBA" id="ARBA00006586"/>
    </source>
</evidence>
<dbReference type="InterPro" id="IPR043146">
    <property type="entry name" value="Penicillin_amidase_N_B-knob"/>
</dbReference>
<feature type="binding site" evidence="5">
    <location>
        <position position="374"/>
    </location>
    <ligand>
        <name>Ca(2+)</name>
        <dbReference type="ChEBI" id="CHEBI:29108"/>
    </ligand>
</feature>
<name>A0A069BD36_BURPE</name>
<dbReference type="GO" id="GO:0046872">
    <property type="term" value="F:metal ion binding"/>
    <property type="evidence" value="ECO:0007669"/>
    <property type="project" value="UniProtKB-KW"/>
</dbReference>
<evidence type="ECO:0000313" key="7">
    <source>
        <dbReference type="Proteomes" id="UP000030475"/>
    </source>
</evidence>
<keyword evidence="3" id="KW-0865">Zymogen</keyword>
<evidence type="ECO:0000256" key="5">
    <source>
        <dbReference type="PIRSR" id="PIRSR001227-2"/>
    </source>
</evidence>
<dbReference type="PANTHER" id="PTHR34218">
    <property type="entry name" value="PEPTIDASE S45 PENICILLIN AMIDASE"/>
    <property type="match status" value="1"/>
</dbReference>
<dbReference type="GO" id="GO:0016811">
    <property type="term" value="F:hydrolase activity, acting on carbon-nitrogen (but not peptide) bonds, in linear amides"/>
    <property type="evidence" value="ECO:0007669"/>
    <property type="project" value="InterPro"/>
</dbReference>
<dbReference type="InterPro" id="IPR043147">
    <property type="entry name" value="Penicillin_amidase_A-knob"/>
</dbReference>
<reference evidence="6 7" key="1">
    <citation type="submission" date="2014-08" db="EMBL/GenBank/DDBJ databases">
        <authorList>
            <person name="Bunnell A."/>
            <person name="Chain P.S."/>
            <person name="Chertkov O."/>
            <person name="Currie B.J."/>
            <person name="Daligault H.E."/>
            <person name="Davenport K.W."/>
            <person name="Davis C."/>
            <person name="Gleasner C.D."/>
            <person name="Johnson S.L."/>
            <person name="Kaestli M."/>
            <person name="Koren S."/>
            <person name="Kunde Y.A."/>
            <person name="Mayo M."/>
            <person name="McMurry K.K."/>
            <person name="Price E.P."/>
            <person name="Reitenga K.G."/>
            <person name="Robison R."/>
            <person name="Rosovitz M.J."/>
            <person name="Sarovich D.S."/>
            <person name="Teshima H."/>
        </authorList>
    </citation>
    <scope>NUCLEOTIDE SEQUENCE [LARGE SCALE GENOMIC DNA]</scope>
    <source>
        <strain evidence="6 7">MSHR44</strain>
    </source>
</reference>
<dbReference type="Gene3D" id="1.10.439.10">
    <property type="entry name" value="Penicillin Amidohydrolase, domain 1"/>
    <property type="match status" value="1"/>
</dbReference>
<dbReference type="Pfam" id="PF01804">
    <property type="entry name" value="Penicil_amidase"/>
    <property type="match status" value="1"/>
</dbReference>
<dbReference type="InterPro" id="IPR002692">
    <property type="entry name" value="S45"/>
</dbReference>
<evidence type="ECO:0000256" key="4">
    <source>
        <dbReference type="PIRSR" id="PIRSR001227-1"/>
    </source>
</evidence>
<keyword evidence="5" id="KW-0106">Calcium</keyword>
<gene>
    <name evidence="6" type="ORF">Y036_4866</name>
</gene>
<feature type="binding site" evidence="5">
    <location>
        <position position="554"/>
    </location>
    <ligand>
        <name>Ca(2+)</name>
        <dbReference type="ChEBI" id="CHEBI:29108"/>
    </ligand>
</feature>
<dbReference type="PANTHER" id="PTHR34218:SF4">
    <property type="entry name" value="ACYL-HOMOSERINE LACTONE ACYLASE QUIP"/>
    <property type="match status" value="1"/>
</dbReference>
<dbReference type="InterPro" id="IPR023343">
    <property type="entry name" value="Penicillin_amidase_dom1"/>
</dbReference>
<organism evidence="6 7">
    <name type="scientific">Burkholderia pseudomallei</name>
    <name type="common">Pseudomonas pseudomallei</name>
    <dbReference type="NCBI Taxonomy" id="28450"/>
    <lineage>
        <taxon>Bacteria</taxon>
        <taxon>Pseudomonadati</taxon>
        <taxon>Pseudomonadota</taxon>
        <taxon>Betaproteobacteria</taxon>
        <taxon>Burkholderiales</taxon>
        <taxon>Burkholderiaceae</taxon>
        <taxon>Burkholderia</taxon>
        <taxon>pseudomallei group</taxon>
    </lineage>
</organism>
<comment type="similarity">
    <text evidence="1">Belongs to the peptidase S45 family.</text>
</comment>